<evidence type="ECO:0000256" key="13">
    <source>
        <dbReference type="ARBA" id="ARBA00034078"/>
    </source>
</evidence>
<sequence length="363" mass="40431">MNEMPKNGNDGKWQLKEGNDRGKLRGVERGRGTDDHGTLDKSAKRSGGRTKNTRRDGDVAMFRRGLFHSLKRMGNETALGERHKEKEGRQAMREKDVRRGDRERGETDHHHNPSQVQISTLLSIKTGACPENCSYCPQSGYHKTGLKKEPLMEVEQVLEAAKRAKASGATRFCMGAAWRGPKDRDLDKVCEMVAKVKQLGGLETCATLGLLKNEGQAQRLKKAGLDFYNHNIDCSKDFYHKIITTRRFDDRISTIEKVRSAGIKVCCGGIIGMGENNEERVKMLVTLANFTPPPESVPINKLMPFPGTPLANAPAPDPFDFVRTIATARVLMPMAYIRLSAGREQMADELQAANLLTHKSPFN</sequence>
<evidence type="ECO:0000256" key="5">
    <source>
        <dbReference type="ARBA" id="ARBA00022485"/>
    </source>
</evidence>
<dbReference type="AlphaFoldDB" id="A0ABD2KZT0"/>
<dbReference type="GO" id="GO:0009102">
    <property type="term" value="P:biotin biosynthetic process"/>
    <property type="evidence" value="ECO:0007669"/>
    <property type="project" value="UniProtKB-KW"/>
</dbReference>
<dbReference type="GO" id="GO:0051539">
    <property type="term" value="F:4 iron, 4 sulfur cluster binding"/>
    <property type="evidence" value="ECO:0007669"/>
    <property type="project" value="UniProtKB-KW"/>
</dbReference>
<dbReference type="SFLD" id="SFLDG01278">
    <property type="entry name" value="biotin_synthase_like"/>
    <property type="match status" value="1"/>
</dbReference>
<proteinExistence type="inferred from homology"/>
<accession>A0ABD2KZT0</accession>
<evidence type="ECO:0000256" key="8">
    <source>
        <dbReference type="ARBA" id="ARBA00022714"/>
    </source>
</evidence>
<evidence type="ECO:0000256" key="1">
    <source>
        <dbReference type="ARBA" id="ARBA00001966"/>
    </source>
</evidence>
<evidence type="ECO:0000256" key="9">
    <source>
        <dbReference type="ARBA" id="ARBA00022723"/>
    </source>
</evidence>
<keyword evidence="17" id="KW-1185">Reference proteome</keyword>
<dbReference type="NCBIfam" id="TIGR00433">
    <property type="entry name" value="bioB"/>
    <property type="match status" value="1"/>
</dbReference>
<dbReference type="InterPro" id="IPR058240">
    <property type="entry name" value="rSAM_sf"/>
</dbReference>
<dbReference type="SMART" id="SM00876">
    <property type="entry name" value="BATS"/>
    <property type="match status" value="1"/>
</dbReference>
<dbReference type="GO" id="GO:0051537">
    <property type="term" value="F:2 iron, 2 sulfur cluster binding"/>
    <property type="evidence" value="ECO:0007669"/>
    <property type="project" value="UniProtKB-KW"/>
</dbReference>
<evidence type="ECO:0000256" key="7">
    <source>
        <dbReference type="ARBA" id="ARBA00022691"/>
    </source>
</evidence>
<dbReference type="PANTHER" id="PTHR22976">
    <property type="entry name" value="BIOTIN SYNTHASE"/>
    <property type="match status" value="1"/>
</dbReference>
<evidence type="ECO:0000256" key="2">
    <source>
        <dbReference type="ARBA" id="ARBA00004942"/>
    </source>
</evidence>
<name>A0ABD2KZT0_9BILA</name>
<dbReference type="SFLD" id="SFLDG01060">
    <property type="entry name" value="BATS_domain_containing"/>
    <property type="match status" value="1"/>
</dbReference>
<gene>
    <name evidence="16" type="ORF">niasHT_015365</name>
</gene>
<evidence type="ECO:0000256" key="3">
    <source>
        <dbReference type="ARBA" id="ARBA00010765"/>
    </source>
</evidence>
<comment type="similarity">
    <text evidence="3">Belongs to the radical SAM superfamily. Biotin synthase family.</text>
</comment>
<keyword evidence="11" id="KW-0408">Iron</keyword>
<feature type="compositionally biased region" description="Basic and acidic residues" evidence="14">
    <location>
        <begin position="79"/>
        <end position="111"/>
    </location>
</feature>
<feature type="region of interest" description="Disordered" evidence="14">
    <location>
        <begin position="1"/>
        <end position="116"/>
    </location>
</feature>
<dbReference type="SFLD" id="SFLDF00272">
    <property type="entry name" value="biotin_synthase"/>
    <property type="match status" value="1"/>
</dbReference>
<evidence type="ECO:0000256" key="10">
    <source>
        <dbReference type="ARBA" id="ARBA00022756"/>
    </source>
</evidence>
<dbReference type="GO" id="GO:0046872">
    <property type="term" value="F:metal ion binding"/>
    <property type="evidence" value="ECO:0007669"/>
    <property type="project" value="UniProtKB-KW"/>
</dbReference>
<evidence type="ECO:0000313" key="17">
    <source>
        <dbReference type="Proteomes" id="UP001620626"/>
    </source>
</evidence>
<dbReference type="InterPro" id="IPR007197">
    <property type="entry name" value="rSAM"/>
</dbReference>
<evidence type="ECO:0000313" key="16">
    <source>
        <dbReference type="EMBL" id="KAL3108443.1"/>
    </source>
</evidence>
<dbReference type="EMBL" id="JBICBT010000590">
    <property type="protein sequence ID" value="KAL3108443.1"/>
    <property type="molecule type" value="Genomic_DNA"/>
</dbReference>
<evidence type="ECO:0000256" key="12">
    <source>
        <dbReference type="ARBA" id="ARBA00023014"/>
    </source>
</evidence>
<dbReference type="Proteomes" id="UP001620626">
    <property type="component" value="Unassembled WGS sequence"/>
</dbReference>
<evidence type="ECO:0000256" key="11">
    <source>
        <dbReference type="ARBA" id="ARBA00023004"/>
    </source>
</evidence>
<reference evidence="16 17" key="1">
    <citation type="submission" date="2024-10" db="EMBL/GenBank/DDBJ databases">
        <authorList>
            <person name="Kim D."/>
        </authorList>
    </citation>
    <scope>NUCLEOTIDE SEQUENCE [LARGE SCALE GENOMIC DNA]</scope>
    <source>
        <strain evidence="16">BH-2024</strain>
    </source>
</reference>
<dbReference type="Gene3D" id="3.20.20.70">
    <property type="entry name" value="Aldolase class I"/>
    <property type="match status" value="1"/>
</dbReference>
<dbReference type="InterPro" id="IPR024177">
    <property type="entry name" value="Biotin_synthase"/>
</dbReference>
<evidence type="ECO:0000256" key="4">
    <source>
        <dbReference type="ARBA" id="ARBA00012236"/>
    </source>
</evidence>
<dbReference type="GO" id="GO:0004076">
    <property type="term" value="F:biotin synthase activity"/>
    <property type="evidence" value="ECO:0007669"/>
    <property type="project" value="UniProtKB-EC"/>
</dbReference>
<keyword evidence="9" id="KW-0479">Metal-binding</keyword>
<dbReference type="EC" id="2.8.1.6" evidence="4"/>
<dbReference type="InterPro" id="IPR006638">
    <property type="entry name" value="Elp3/MiaA/NifB-like_rSAM"/>
</dbReference>
<keyword evidence="7" id="KW-0949">S-adenosyl-L-methionine</keyword>
<evidence type="ECO:0000259" key="15">
    <source>
        <dbReference type="PROSITE" id="PS51918"/>
    </source>
</evidence>
<keyword evidence="8" id="KW-0001">2Fe-2S</keyword>
<dbReference type="SUPFAM" id="SSF102114">
    <property type="entry name" value="Radical SAM enzymes"/>
    <property type="match status" value="1"/>
</dbReference>
<keyword evidence="5" id="KW-0004">4Fe-4S</keyword>
<dbReference type="InterPro" id="IPR013785">
    <property type="entry name" value="Aldolase_TIM"/>
</dbReference>
<dbReference type="InterPro" id="IPR002684">
    <property type="entry name" value="Biotin_synth/BioAB"/>
</dbReference>
<evidence type="ECO:0000256" key="6">
    <source>
        <dbReference type="ARBA" id="ARBA00022679"/>
    </source>
</evidence>
<comment type="cofactor">
    <cofactor evidence="1">
        <name>[4Fe-4S] cluster</name>
        <dbReference type="ChEBI" id="CHEBI:49883"/>
    </cofactor>
</comment>
<keyword evidence="12" id="KW-0411">Iron-sulfur</keyword>
<dbReference type="CDD" id="cd01335">
    <property type="entry name" value="Radical_SAM"/>
    <property type="match status" value="1"/>
</dbReference>
<dbReference type="HAMAP" id="MF_01694">
    <property type="entry name" value="BioB"/>
    <property type="match status" value="1"/>
</dbReference>
<comment type="cofactor">
    <cofactor evidence="13">
        <name>[2Fe-2S] cluster</name>
        <dbReference type="ChEBI" id="CHEBI:190135"/>
    </cofactor>
</comment>
<feature type="domain" description="Radical SAM core" evidence="15">
    <location>
        <begin position="114"/>
        <end position="343"/>
    </location>
</feature>
<dbReference type="PROSITE" id="PS51918">
    <property type="entry name" value="RADICAL_SAM"/>
    <property type="match status" value="1"/>
</dbReference>
<dbReference type="Pfam" id="PF04055">
    <property type="entry name" value="Radical_SAM"/>
    <property type="match status" value="1"/>
</dbReference>
<dbReference type="InterPro" id="IPR010722">
    <property type="entry name" value="BATS_dom"/>
</dbReference>
<comment type="pathway">
    <text evidence="2">Cofactor biosynthesis; biotin biosynthesis; biotin from 7,8-diaminononanoate: step 2/2.</text>
</comment>
<dbReference type="SFLD" id="SFLDS00029">
    <property type="entry name" value="Radical_SAM"/>
    <property type="match status" value="1"/>
</dbReference>
<protein>
    <recommendedName>
        <fullName evidence="4">biotin synthase</fullName>
        <ecNumber evidence="4">2.8.1.6</ecNumber>
    </recommendedName>
</protein>
<keyword evidence="6" id="KW-0808">Transferase</keyword>
<evidence type="ECO:0000256" key="14">
    <source>
        <dbReference type="SAM" id="MobiDB-lite"/>
    </source>
</evidence>
<dbReference type="SMART" id="SM00729">
    <property type="entry name" value="Elp3"/>
    <property type="match status" value="1"/>
</dbReference>
<dbReference type="PANTHER" id="PTHR22976:SF2">
    <property type="entry name" value="BIOTIN SYNTHASE, MITOCHONDRIAL"/>
    <property type="match status" value="1"/>
</dbReference>
<comment type="caution">
    <text evidence="16">The sequence shown here is derived from an EMBL/GenBank/DDBJ whole genome shotgun (WGS) entry which is preliminary data.</text>
</comment>
<feature type="compositionally biased region" description="Basic and acidic residues" evidence="14">
    <location>
        <begin position="13"/>
        <end position="43"/>
    </location>
</feature>
<dbReference type="Pfam" id="PF06968">
    <property type="entry name" value="BATS"/>
    <property type="match status" value="1"/>
</dbReference>
<keyword evidence="10" id="KW-0093">Biotin biosynthesis</keyword>
<organism evidence="16 17">
    <name type="scientific">Heterodera trifolii</name>
    <dbReference type="NCBI Taxonomy" id="157864"/>
    <lineage>
        <taxon>Eukaryota</taxon>
        <taxon>Metazoa</taxon>
        <taxon>Ecdysozoa</taxon>
        <taxon>Nematoda</taxon>
        <taxon>Chromadorea</taxon>
        <taxon>Rhabditida</taxon>
        <taxon>Tylenchina</taxon>
        <taxon>Tylenchomorpha</taxon>
        <taxon>Tylenchoidea</taxon>
        <taxon>Heteroderidae</taxon>
        <taxon>Heteroderinae</taxon>
        <taxon>Heterodera</taxon>
    </lineage>
</organism>